<proteinExistence type="predicted"/>
<dbReference type="Pfam" id="PF24883">
    <property type="entry name" value="NPHP3_N"/>
    <property type="match status" value="1"/>
</dbReference>
<gene>
    <name evidence="3" type="ORF">IFR04_002320</name>
</gene>
<sequence length="610" mass="68174">MEPLSAVASVIAVIQLTQVVSSALKAYFSAREARTDIDSLFLFITSLEFVLVEFSQVAKSRHSEDLAASLENSGGPLQLLKTELETLRISLKAPRAPKGSLKALVQPLKWPFKKGEVEKILVRDLCSKVLTIPKIVQGLWSDLNNGQQLPSKGNLLEMIRVLAKGFDSVYLVIDGVDEFPRSNRGELLEAIQRLASDEFPSLHIFVASRPEGDIREAFDEISAGSAYYSIVTARASQVDEDITKEKDKIASSLAVQADGMFRLVALQLGHLNTMLSQSKRCEAMTTLPKSLNHCYDRLMEDIEESNLETVQKALTWLLYSARPLTIAELAEAVVIRSSEPYFDAAERFDDESSILTIIPAGFVKVLFVDRLQNSDYVHSKELIRTTRRYAANRKGSQSSPTVQLAHQTVKEYLLSSRVASQRFTAEPVAARTLMREACLGYFIHIVQEFSLNDETSQVDLTLDYQFLGYVCTCWRYHFHGSVDHDRIMAQYLSIQLSRGGSTRTAAANSRAMILPRQEILGCSTGSPCTQCRRIMAKHLHASRLNSSANVQLLNPRLRSDWTNIEDNAVIPKDDWDAETCVLFLLMLVADNGALELDGRLTCHHRARTIQ</sequence>
<accession>A0A8H8BUI9</accession>
<protein>
    <recommendedName>
        <fullName evidence="2">Nephrocystin 3-like N-terminal domain-containing protein</fullName>
    </recommendedName>
</protein>
<organism evidence="3 4">
    <name type="scientific">Cadophora malorum</name>
    <dbReference type="NCBI Taxonomy" id="108018"/>
    <lineage>
        <taxon>Eukaryota</taxon>
        <taxon>Fungi</taxon>
        <taxon>Dikarya</taxon>
        <taxon>Ascomycota</taxon>
        <taxon>Pezizomycotina</taxon>
        <taxon>Leotiomycetes</taxon>
        <taxon>Helotiales</taxon>
        <taxon>Ploettnerulaceae</taxon>
        <taxon>Cadophora</taxon>
    </lineage>
</organism>
<reference evidence="3" key="1">
    <citation type="submission" date="2021-02" db="EMBL/GenBank/DDBJ databases">
        <title>Genome sequence Cadophora malorum strain M34.</title>
        <authorList>
            <person name="Stefanovic E."/>
            <person name="Vu D."/>
            <person name="Scully C."/>
            <person name="Dijksterhuis J."/>
            <person name="Roader J."/>
            <person name="Houbraken J."/>
        </authorList>
    </citation>
    <scope>NUCLEOTIDE SEQUENCE</scope>
    <source>
        <strain evidence="3">M34</strain>
    </source>
</reference>
<name>A0A8H8BUI9_9HELO</name>
<dbReference type="PANTHER" id="PTHR10039">
    <property type="entry name" value="AMELOGENIN"/>
    <property type="match status" value="1"/>
</dbReference>
<dbReference type="OrthoDB" id="1577640at2759"/>
<dbReference type="PANTHER" id="PTHR10039:SF16">
    <property type="entry name" value="GPI INOSITOL-DEACYLASE"/>
    <property type="match status" value="1"/>
</dbReference>
<dbReference type="AlphaFoldDB" id="A0A8H8BUI9"/>
<dbReference type="EMBL" id="JAFJYH010000019">
    <property type="protein sequence ID" value="KAG4424610.1"/>
    <property type="molecule type" value="Genomic_DNA"/>
</dbReference>
<dbReference type="InterPro" id="IPR056884">
    <property type="entry name" value="NPHP3-like_N"/>
</dbReference>
<evidence type="ECO:0000256" key="1">
    <source>
        <dbReference type="ARBA" id="ARBA00022737"/>
    </source>
</evidence>
<evidence type="ECO:0000259" key="2">
    <source>
        <dbReference type="Pfam" id="PF24883"/>
    </source>
</evidence>
<evidence type="ECO:0000313" key="3">
    <source>
        <dbReference type="EMBL" id="KAG4424610.1"/>
    </source>
</evidence>
<comment type="caution">
    <text evidence="3">The sequence shown here is derived from an EMBL/GenBank/DDBJ whole genome shotgun (WGS) entry which is preliminary data.</text>
</comment>
<dbReference type="Proteomes" id="UP000664132">
    <property type="component" value="Unassembled WGS sequence"/>
</dbReference>
<evidence type="ECO:0000313" key="4">
    <source>
        <dbReference type="Proteomes" id="UP000664132"/>
    </source>
</evidence>
<keyword evidence="1" id="KW-0677">Repeat</keyword>
<keyword evidence="4" id="KW-1185">Reference proteome</keyword>
<feature type="domain" description="Nephrocystin 3-like N-terminal" evidence="2">
    <location>
        <begin position="132"/>
        <end position="209"/>
    </location>
</feature>